<feature type="region of interest" description="Disordered" evidence="1">
    <location>
        <begin position="262"/>
        <end position="304"/>
    </location>
</feature>
<evidence type="ECO:0000313" key="3">
    <source>
        <dbReference type="Proteomes" id="UP000324222"/>
    </source>
</evidence>
<accession>A0A5B7DDL4</accession>
<proteinExistence type="predicted"/>
<feature type="compositionally biased region" description="Polar residues" evidence="1">
    <location>
        <begin position="202"/>
        <end position="212"/>
    </location>
</feature>
<feature type="compositionally biased region" description="Polar residues" evidence="1">
    <location>
        <begin position="269"/>
        <end position="281"/>
    </location>
</feature>
<organism evidence="2 3">
    <name type="scientific">Portunus trituberculatus</name>
    <name type="common">Swimming crab</name>
    <name type="synonym">Neptunus trituberculatus</name>
    <dbReference type="NCBI Taxonomy" id="210409"/>
    <lineage>
        <taxon>Eukaryota</taxon>
        <taxon>Metazoa</taxon>
        <taxon>Ecdysozoa</taxon>
        <taxon>Arthropoda</taxon>
        <taxon>Crustacea</taxon>
        <taxon>Multicrustacea</taxon>
        <taxon>Malacostraca</taxon>
        <taxon>Eumalacostraca</taxon>
        <taxon>Eucarida</taxon>
        <taxon>Decapoda</taxon>
        <taxon>Pleocyemata</taxon>
        <taxon>Brachyura</taxon>
        <taxon>Eubrachyura</taxon>
        <taxon>Portunoidea</taxon>
        <taxon>Portunidae</taxon>
        <taxon>Portuninae</taxon>
        <taxon>Portunus</taxon>
    </lineage>
</organism>
<protein>
    <submittedName>
        <fullName evidence="2">Uncharacterized protein</fullName>
    </submittedName>
</protein>
<dbReference type="AlphaFoldDB" id="A0A5B7DDL4"/>
<keyword evidence="3" id="KW-1185">Reference proteome</keyword>
<comment type="caution">
    <text evidence="2">The sequence shown here is derived from an EMBL/GenBank/DDBJ whole genome shotgun (WGS) entry which is preliminary data.</text>
</comment>
<dbReference type="EMBL" id="VSRR010000769">
    <property type="protein sequence ID" value="MPC19430.1"/>
    <property type="molecule type" value="Genomic_DNA"/>
</dbReference>
<feature type="compositionally biased region" description="Basic residues" evidence="1">
    <location>
        <begin position="213"/>
        <end position="224"/>
    </location>
</feature>
<feature type="region of interest" description="Disordered" evidence="1">
    <location>
        <begin position="185"/>
        <end position="234"/>
    </location>
</feature>
<name>A0A5B7DDL4_PORTR</name>
<feature type="compositionally biased region" description="Pro residues" evidence="1">
    <location>
        <begin position="288"/>
        <end position="304"/>
    </location>
</feature>
<gene>
    <name evidence="2" type="ORF">E2C01_012344</name>
</gene>
<reference evidence="2 3" key="1">
    <citation type="submission" date="2019-05" db="EMBL/GenBank/DDBJ databases">
        <title>Another draft genome of Portunus trituberculatus and its Hox gene families provides insights of decapod evolution.</title>
        <authorList>
            <person name="Jeong J.-H."/>
            <person name="Song I."/>
            <person name="Kim S."/>
            <person name="Choi T."/>
            <person name="Kim D."/>
            <person name="Ryu S."/>
            <person name="Kim W."/>
        </authorList>
    </citation>
    <scope>NUCLEOTIDE SEQUENCE [LARGE SCALE GENOMIC DNA]</scope>
    <source>
        <tissue evidence="2">Muscle</tissue>
    </source>
</reference>
<feature type="compositionally biased region" description="Basic and acidic residues" evidence="1">
    <location>
        <begin position="185"/>
        <end position="197"/>
    </location>
</feature>
<evidence type="ECO:0000256" key="1">
    <source>
        <dbReference type="SAM" id="MobiDB-lite"/>
    </source>
</evidence>
<sequence>MQASRSVVVVRQGEEWPATCCFPGQSGAWPASPCPWIVLHSPCKAISQHNPPRTSPSLWLALGQTDRLPSCSYQLIEGLRATRRLSSLKHQCACAWRGEVHHKAPQRAASTTQAPAAPPANFAIWFLHEINLQCLSGDPSRVMLEVFFCCWRRHRGRHCHHLGHEASLHTQGSLTACILHIAKPDPAKPRRHERAEALKTPVTPSHDPSQRPTWRRAASRRPPHTHNYLRATPHRPALHCPAHYQWGHESSTRLPRTVRLRVQSAAGGLSNTAPAPSTSSLPLEPPRHPPPPPPAPPDTVPNSK</sequence>
<dbReference type="Proteomes" id="UP000324222">
    <property type="component" value="Unassembled WGS sequence"/>
</dbReference>
<evidence type="ECO:0000313" key="2">
    <source>
        <dbReference type="EMBL" id="MPC19430.1"/>
    </source>
</evidence>